<gene>
    <name evidence="2" type="ORF">C2S53_012819</name>
</gene>
<evidence type="ECO:0000256" key="1">
    <source>
        <dbReference type="SAM" id="MobiDB-lite"/>
    </source>
</evidence>
<sequence>MCISRWWFCEGNWSGRLRSHSISPNRSRESRGRSPGGRGGDGGDESGGRRSLSLGDNRVGDSRGGDAGNENAAVTASRLGKKPPLALDIKYVQRVSEALIKNMK</sequence>
<organism evidence="2 3">
    <name type="scientific">Perilla frutescens var. hirtella</name>
    <name type="common">Perilla citriodora</name>
    <name type="synonym">Perilla setoyensis</name>
    <dbReference type="NCBI Taxonomy" id="608512"/>
    <lineage>
        <taxon>Eukaryota</taxon>
        <taxon>Viridiplantae</taxon>
        <taxon>Streptophyta</taxon>
        <taxon>Embryophyta</taxon>
        <taxon>Tracheophyta</taxon>
        <taxon>Spermatophyta</taxon>
        <taxon>Magnoliopsida</taxon>
        <taxon>eudicotyledons</taxon>
        <taxon>Gunneridae</taxon>
        <taxon>Pentapetalae</taxon>
        <taxon>asterids</taxon>
        <taxon>lamiids</taxon>
        <taxon>Lamiales</taxon>
        <taxon>Lamiaceae</taxon>
        <taxon>Nepetoideae</taxon>
        <taxon>Elsholtzieae</taxon>
        <taxon>Perilla</taxon>
    </lineage>
</organism>
<feature type="non-terminal residue" evidence="2">
    <location>
        <position position="104"/>
    </location>
</feature>
<dbReference type="Proteomes" id="UP001190926">
    <property type="component" value="Unassembled WGS sequence"/>
</dbReference>
<dbReference type="AlphaFoldDB" id="A0AAD4JDR1"/>
<evidence type="ECO:0000313" key="2">
    <source>
        <dbReference type="EMBL" id="KAH6831944.1"/>
    </source>
</evidence>
<evidence type="ECO:0000313" key="3">
    <source>
        <dbReference type="Proteomes" id="UP001190926"/>
    </source>
</evidence>
<dbReference type="EMBL" id="SDAM02000081">
    <property type="protein sequence ID" value="KAH6831944.1"/>
    <property type="molecule type" value="Genomic_DNA"/>
</dbReference>
<keyword evidence="3" id="KW-1185">Reference proteome</keyword>
<accession>A0AAD4JDR1</accession>
<reference evidence="2 3" key="1">
    <citation type="journal article" date="2021" name="Nat. Commun.">
        <title>Incipient diploidization of the medicinal plant Perilla within 10,000 years.</title>
        <authorList>
            <person name="Zhang Y."/>
            <person name="Shen Q."/>
            <person name="Leng L."/>
            <person name="Zhang D."/>
            <person name="Chen S."/>
            <person name="Shi Y."/>
            <person name="Ning Z."/>
            <person name="Chen S."/>
        </authorList>
    </citation>
    <scope>NUCLEOTIDE SEQUENCE [LARGE SCALE GENOMIC DNA]</scope>
    <source>
        <strain evidence="3">cv. PC099</strain>
    </source>
</reference>
<comment type="caution">
    <text evidence="2">The sequence shown here is derived from an EMBL/GenBank/DDBJ whole genome shotgun (WGS) entry which is preliminary data.</text>
</comment>
<feature type="region of interest" description="Disordered" evidence="1">
    <location>
        <begin position="15"/>
        <end position="79"/>
    </location>
</feature>
<proteinExistence type="predicted"/>
<name>A0AAD4JDR1_PERFH</name>
<protein>
    <submittedName>
        <fullName evidence="2">Uncharacterized protein</fullName>
    </submittedName>
</protein>